<evidence type="ECO:0000256" key="3">
    <source>
        <dbReference type="ARBA" id="ARBA00022448"/>
    </source>
</evidence>
<keyword evidence="4" id="KW-0309">Germination</keyword>
<proteinExistence type="inferred from homology"/>
<sequence length="364" mass="40720">MRIHHIGAREAAAIGIIFVITKIFLPFQRSMAEIGGTAGWIIVLIAVLFCPLCWWAIRGVIKNGSKGSTLITATEEILGTFLGSVVNFAYFGFFFMITFIVLREFSEILVTDILPRTPLRIILLTLLIPVAAIAHSGIETLGRICWLTVGLIVASVVIMLIGGLMTHTEPHALSPFWGTGKSRVLTMGVVKSSLFSELLVFGFLMPRMRKAKEWGKAAWWCIAVSSVILFCTTIVYLYIFPYPSATRINVPLLEISRIIILGRWIQRVESIFLVVWLISIVIKLSVALYCTAATLSQMMRLPKHQPLVFPLAISIYSFAMLPPSVMTAVMWDRDLLRTYGSIFSIGLPLMTWLAGIVRNKWRQL</sequence>
<evidence type="ECO:0000256" key="7">
    <source>
        <dbReference type="ARBA" id="ARBA00023136"/>
    </source>
</evidence>
<keyword evidence="3" id="KW-0813">Transport</keyword>
<comment type="subcellular location">
    <subcellularLocation>
        <location evidence="1">Membrane</location>
        <topology evidence="1">Multi-pass membrane protein</topology>
    </subcellularLocation>
</comment>
<feature type="transmembrane region" description="Helical" evidence="8">
    <location>
        <begin position="37"/>
        <end position="57"/>
    </location>
</feature>
<organism evidence="9 10">
    <name type="scientific">Paenibacillus abyssi</name>
    <dbReference type="NCBI Taxonomy" id="1340531"/>
    <lineage>
        <taxon>Bacteria</taxon>
        <taxon>Bacillati</taxon>
        <taxon>Bacillota</taxon>
        <taxon>Bacilli</taxon>
        <taxon>Bacillales</taxon>
        <taxon>Paenibacillaceae</taxon>
        <taxon>Paenibacillus</taxon>
    </lineage>
</organism>
<feature type="transmembrane region" description="Helical" evidence="8">
    <location>
        <begin position="7"/>
        <end position="25"/>
    </location>
</feature>
<dbReference type="PANTHER" id="PTHR34975:SF2">
    <property type="entry name" value="SPORE GERMINATION PROTEIN A2"/>
    <property type="match status" value="1"/>
</dbReference>
<feature type="transmembrane region" description="Helical" evidence="8">
    <location>
        <begin position="145"/>
        <end position="165"/>
    </location>
</feature>
<dbReference type="PANTHER" id="PTHR34975">
    <property type="entry name" value="SPORE GERMINATION PROTEIN A2"/>
    <property type="match status" value="1"/>
</dbReference>
<keyword evidence="5 8" id="KW-0812">Transmembrane</keyword>
<accession>A0A917D756</accession>
<feature type="transmembrane region" description="Helical" evidence="8">
    <location>
        <begin position="307"/>
        <end position="331"/>
    </location>
</feature>
<evidence type="ECO:0000256" key="1">
    <source>
        <dbReference type="ARBA" id="ARBA00004141"/>
    </source>
</evidence>
<evidence type="ECO:0000256" key="6">
    <source>
        <dbReference type="ARBA" id="ARBA00022989"/>
    </source>
</evidence>
<evidence type="ECO:0000256" key="5">
    <source>
        <dbReference type="ARBA" id="ARBA00022692"/>
    </source>
</evidence>
<feature type="transmembrane region" description="Helical" evidence="8">
    <location>
        <begin position="77"/>
        <end position="101"/>
    </location>
</feature>
<dbReference type="InterPro" id="IPR004761">
    <property type="entry name" value="Spore_GerAB"/>
</dbReference>
<dbReference type="RefSeq" id="WP_188532173.1">
    <property type="nucleotide sequence ID" value="NZ_BMGR01000011.1"/>
</dbReference>
<comment type="similarity">
    <text evidence="2">Belongs to the amino acid-polyamine-organocation (APC) superfamily. Spore germination protein (SGP) (TC 2.A.3.9) family.</text>
</comment>
<reference evidence="9" key="1">
    <citation type="journal article" date="2014" name="Int. J. Syst. Evol. Microbiol.">
        <title>Complete genome sequence of Corynebacterium casei LMG S-19264T (=DSM 44701T), isolated from a smear-ripened cheese.</title>
        <authorList>
            <consortium name="US DOE Joint Genome Institute (JGI-PGF)"/>
            <person name="Walter F."/>
            <person name="Albersmeier A."/>
            <person name="Kalinowski J."/>
            <person name="Ruckert C."/>
        </authorList>
    </citation>
    <scope>NUCLEOTIDE SEQUENCE</scope>
    <source>
        <strain evidence="9">CGMCC 1.12987</strain>
    </source>
</reference>
<dbReference type="NCBIfam" id="TIGR00912">
    <property type="entry name" value="2A0309"/>
    <property type="match status" value="1"/>
</dbReference>
<dbReference type="Pfam" id="PF03845">
    <property type="entry name" value="Spore_permease"/>
    <property type="match status" value="1"/>
</dbReference>
<feature type="transmembrane region" description="Helical" evidence="8">
    <location>
        <begin position="185"/>
        <end position="205"/>
    </location>
</feature>
<keyword evidence="10" id="KW-1185">Reference proteome</keyword>
<dbReference type="EMBL" id="BMGR01000011">
    <property type="protein sequence ID" value="GGG13417.1"/>
    <property type="molecule type" value="Genomic_DNA"/>
</dbReference>
<evidence type="ECO:0000256" key="2">
    <source>
        <dbReference type="ARBA" id="ARBA00007998"/>
    </source>
</evidence>
<name>A0A917D756_9BACL</name>
<keyword evidence="7 8" id="KW-0472">Membrane</keyword>
<dbReference type="GO" id="GO:0009847">
    <property type="term" value="P:spore germination"/>
    <property type="evidence" value="ECO:0007669"/>
    <property type="project" value="InterPro"/>
</dbReference>
<feature type="transmembrane region" description="Helical" evidence="8">
    <location>
        <begin position="337"/>
        <end position="357"/>
    </location>
</feature>
<dbReference type="GO" id="GO:0016020">
    <property type="term" value="C:membrane"/>
    <property type="evidence" value="ECO:0007669"/>
    <property type="project" value="UniProtKB-SubCell"/>
</dbReference>
<reference evidence="9" key="2">
    <citation type="submission" date="2020-09" db="EMBL/GenBank/DDBJ databases">
        <authorList>
            <person name="Sun Q."/>
            <person name="Zhou Y."/>
        </authorList>
    </citation>
    <scope>NUCLEOTIDE SEQUENCE</scope>
    <source>
        <strain evidence="9">CGMCC 1.12987</strain>
    </source>
</reference>
<keyword evidence="6 8" id="KW-1133">Transmembrane helix</keyword>
<comment type="caution">
    <text evidence="9">The sequence shown here is derived from an EMBL/GenBank/DDBJ whole genome shotgun (WGS) entry which is preliminary data.</text>
</comment>
<protein>
    <submittedName>
        <fullName evidence="9">Germination protein</fullName>
    </submittedName>
</protein>
<evidence type="ECO:0000256" key="8">
    <source>
        <dbReference type="SAM" id="Phobius"/>
    </source>
</evidence>
<evidence type="ECO:0000256" key="4">
    <source>
        <dbReference type="ARBA" id="ARBA00022544"/>
    </source>
</evidence>
<feature type="transmembrane region" description="Helical" evidence="8">
    <location>
        <begin position="271"/>
        <end position="295"/>
    </location>
</feature>
<feature type="transmembrane region" description="Helical" evidence="8">
    <location>
        <begin position="121"/>
        <end position="138"/>
    </location>
</feature>
<evidence type="ECO:0000313" key="9">
    <source>
        <dbReference type="EMBL" id="GGG13417.1"/>
    </source>
</evidence>
<dbReference type="Proteomes" id="UP000644756">
    <property type="component" value="Unassembled WGS sequence"/>
</dbReference>
<feature type="transmembrane region" description="Helical" evidence="8">
    <location>
        <begin position="217"/>
        <end position="239"/>
    </location>
</feature>
<evidence type="ECO:0000313" key="10">
    <source>
        <dbReference type="Proteomes" id="UP000644756"/>
    </source>
</evidence>
<dbReference type="Gene3D" id="1.20.1740.10">
    <property type="entry name" value="Amino acid/polyamine transporter I"/>
    <property type="match status" value="1"/>
</dbReference>
<gene>
    <name evidence="9" type="ORF">GCM10010916_32920</name>
</gene>
<dbReference type="AlphaFoldDB" id="A0A917D756"/>